<dbReference type="PANTHER" id="PTHR37817:SF1">
    <property type="entry name" value="N-ACETYLTRANSFERASE EIS"/>
    <property type="match status" value="1"/>
</dbReference>
<dbReference type="AlphaFoldDB" id="A0A3N2R1Q8"/>
<keyword evidence="3" id="KW-1185">Reference proteome</keyword>
<dbReference type="Pfam" id="PF13527">
    <property type="entry name" value="Acetyltransf_9"/>
    <property type="match status" value="1"/>
</dbReference>
<dbReference type="PROSITE" id="PS51186">
    <property type="entry name" value="GNAT"/>
    <property type="match status" value="1"/>
</dbReference>
<protein>
    <submittedName>
        <fullName evidence="2">GNAT family N-acetyltransferase</fullName>
    </submittedName>
</protein>
<dbReference type="InterPro" id="IPR051554">
    <property type="entry name" value="Acetyltransferase_Eis"/>
</dbReference>
<keyword evidence="2" id="KW-0808">Transferase</keyword>
<dbReference type="EMBL" id="RDRB01000005">
    <property type="protein sequence ID" value="ROU01278.1"/>
    <property type="molecule type" value="Genomic_DNA"/>
</dbReference>
<dbReference type="SUPFAM" id="SSF55729">
    <property type="entry name" value="Acyl-CoA N-acyltransferases (Nat)"/>
    <property type="match status" value="1"/>
</dbReference>
<evidence type="ECO:0000313" key="2">
    <source>
        <dbReference type="EMBL" id="ROU01278.1"/>
    </source>
</evidence>
<dbReference type="OrthoDB" id="7869205at2"/>
<organism evidence="2 3">
    <name type="scientific">Histidinibacterium lentulum</name>
    <dbReference type="NCBI Taxonomy" id="2480588"/>
    <lineage>
        <taxon>Bacteria</taxon>
        <taxon>Pseudomonadati</taxon>
        <taxon>Pseudomonadota</taxon>
        <taxon>Alphaproteobacteria</taxon>
        <taxon>Rhodobacterales</taxon>
        <taxon>Paracoccaceae</taxon>
        <taxon>Histidinibacterium</taxon>
    </lineage>
</organism>
<dbReference type="InterPro" id="IPR016181">
    <property type="entry name" value="Acyl_CoA_acyltransferase"/>
</dbReference>
<dbReference type="Gene3D" id="3.40.630.30">
    <property type="match status" value="1"/>
</dbReference>
<evidence type="ECO:0000259" key="1">
    <source>
        <dbReference type="PROSITE" id="PS51186"/>
    </source>
</evidence>
<accession>A0A3N2R1Q8</accession>
<dbReference type="CDD" id="cd04301">
    <property type="entry name" value="NAT_SF"/>
    <property type="match status" value="1"/>
</dbReference>
<dbReference type="InterPro" id="IPR000182">
    <property type="entry name" value="GNAT_dom"/>
</dbReference>
<dbReference type="RefSeq" id="WP_123642612.1">
    <property type="nucleotide sequence ID" value="NZ_ML119085.1"/>
</dbReference>
<dbReference type="GO" id="GO:0034069">
    <property type="term" value="F:aminoglycoside N-acetyltransferase activity"/>
    <property type="evidence" value="ECO:0007669"/>
    <property type="project" value="TreeGrafter"/>
</dbReference>
<gene>
    <name evidence="2" type="ORF">EAT49_12260</name>
</gene>
<comment type="caution">
    <text evidence="2">The sequence shown here is derived from an EMBL/GenBank/DDBJ whole genome shotgun (WGS) entry which is preliminary data.</text>
</comment>
<reference evidence="2 3" key="1">
    <citation type="submission" date="2018-10" db="EMBL/GenBank/DDBJ databases">
        <title>Histidinibacterium lentulum gen. nov., sp. nov., a marine bacterium from the culture broth of Picochlorum sp. 122.</title>
        <authorList>
            <person name="Wang G."/>
        </authorList>
    </citation>
    <scope>NUCLEOTIDE SEQUENCE [LARGE SCALE GENOMIC DNA]</scope>
    <source>
        <strain evidence="2 3">B17</strain>
    </source>
</reference>
<proteinExistence type="predicted"/>
<dbReference type="GO" id="GO:0030649">
    <property type="term" value="P:aminoglycoside antibiotic catabolic process"/>
    <property type="evidence" value="ECO:0007669"/>
    <property type="project" value="TreeGrafter"/>
</dbReference>
<evidence type="ECO:0000313" key="3">
    <source>
        <dbReference type="Proteomes" id="UP000268016"/>
    </source>
</evidence>
<dbReference type="Proteomes" id="UP000268016">
    <property type="component" value="Unassembled WGS sequence"/>
</dbReference>
<dbReference type="PANTHER" id="PTHR37817">
    <property type="entry name" value="N-ACETYLTRANSFERASE EIS"/>
    <property type="match status" value="1"/>
</dbReference>
<feature type="domain" description="N-acetyltransferase" evidence="1">
    <location>
        <begin position="6"/>
        <end position="158"/>
    </location>
</feature>
<name>A0A3N2R1Q8_9RHOB</name>
<sequence length="175" mass="19322">MKIERIEEARLTPTDEAEIAALLRRCFVTDFGDRSYFVQRHHVRIVARDAGAIVGQMGLGLRAIRMGERLVDIVGLGDVCTAPERRGEGIASRLMEAAIAEARAMPAEFFVLFGDRPLYAGAGFEAHRNVLRFVDMEGARTNGLEHRRQGGLMVLPLGDAVWDGAAEVDLLGWLF</sequence>